<dbReference type="InterPro" id="IPR007963">
    <property type="entry name" value="Peptidase_M61_catalytic"/>
</dbReference>
<evidence type="ECO:0000259" key="3">
    <source>
        <dbReference type="PROSITE" id="PS50106"/>
    </source>
</evidence>
<sequence length="642" mass="71383">MTTRTALLPLALLALGTPGLLRAQQAPIQITADLSEAPRKVYHAEVDIPVQPGPVSLTTPKWIPGNHRPTGPVDDITGVVFTANGKVLPWRRDDEDLYEFHVTVPDGVTTLHAHLDCIVTARVTDKLAVLEWEKLLLYPAKTPVKDIAIQPSVKVPAGWGIGTALTPTDGYDPQNPKGGLTHYAPTTVEQLEDSPVITGQYFHEFALAPEVTPKHYIDVVSDSPEDSKLRPALLVELNNLVRETGAAYDSRHYNVYHFLLTLSDVAGGEGLEHGQSSDNGVGEKGFSDPSHQLAESDLLSHEFTHSWNGKYRRPFNLYQDDFEKMQQGSLLWVYEGMTHYLGNVLAARSGLKSQEQYRDMLALSAAQLDYKPGRDWRSTEDTAIAASILRGGNPAWSNWKRGQDYYQEGELFWLDADTLIRQKTSNKKSLTDFLHIFLGKGGNTGPLIVTYNRDELIADLNQVYKYDWATFIHERIDNLNPRADLAGIERGGYKLVYTEEPTKSERTVAETYARYGIGTNAWYSLGLRLNKEGLISDVRWNGPADKAKFFPGQKIIAVNGNVFSADALKTAIKQAKGTSEPIHFILQSDAFVTTADIDYHDGERYPRLVRVDGTPAYLDDITKPLAKSEPIPAEKKEKDSAE</sequence>
<evidence type="ECO:0000256" key="2">
    <source>
        <dbReference type="SAM" id="SignalP"/>
    </source>
</evidence>
<dbReference type="InterPro" id="IPR024191">
    <property type="entry name" value="Peptidase_M61"/>
</dbReference>
<protein>
    <submittedName>
        <fullName evidence="4">Putative metalloprotease with PDZ domain</fullName>
    </submittedName>
</protein>
<name>A0A7Y9TB48_9BACT</name>
<dbReference type="AlphaFoldDB" id="A0A7Y9TB48"/>
<dbReference type="InterPro" id="IPR036034">
    <property type="entry name" value="PDZ_sf"/>
</dbReference>
<dbReference type="Pfam" id="PF05299">
    <property type="entry name" value="Peptidase_M61"/>
    <property type="match status" value="1"/>
</dbReference>
<dbReference type="EMBL" id="JACCCV010000002">
    <property type="protein sequence ID" value="NYF52800.1"/>
    <property type="molecule type" value="Genomic_DNA"/>
</dbReference>
<keyword evidence="4" id="KW-0645">Protease</keyword>
<feature type="domain" description="PDZ" evidence="3">
    <location>
        <begin position="525"/>
        <end position="590"/>
    </location>
</feature>
<dbReference type="Gene3D" id="2.60.40.3650">
    <property type="match status" value="1"/>
</dbReference>
<dbReference type="GO" id="GO:0006508">
    <property type="term" value="P:proteolysis"/>
    <property type="evidence" value="ECO:0007669"/>
    <property type="project" value="UniProtKB-KW"/>
</dbReference>
<dbReference type="SUPFAM" id="SSF50156">
    <property type="entry name" value="PDZ domain-like"/>
    <property type="match status" value="1"/>
</dbReference>
<proteinExistence type="predicted"/>
<reference evidence="4 5" key="1">
    <citation type="submission" date="2020-07" db="EMBL/GenBank/DDBJ databases">
        <title>Genomic Encyclopedia of Type Strains, Phase IV (KMG-V): Genome sequencing to study the core and pangenomes of soil and plant-associated prokaryotes.</title>
        <authorList>
            <person name="Whitman W."/>
        </authorList>
    </citation>
    <scope>NUCLEOTIDE SEQUENCE [LARGE SCALE GENOMIC DNA]</scope>
    <source>
        <strain evidence="4 5">M8UP30</strain>
    </source>
</reference>
<evidence type="ECO:0000313" key="4">
    <source>
        <dbReference type="EMBL" id="NYF52800.1"/>
    </source>
</evidence>
<dbReference type="InterPro" id="IPR001478">
    <property type="entry name" value="PDZ"/>
</dbReference>
<feature type="chain" id="PRO_5031134655" evidence="2">
    <location>
        <begin position="24"/>
        <end position="642"/>
    </location>
</feature>
<dbReference type="Proteomes" id="UP000534186">
    <property type="component" value="Unassembled WGS sequence"/>
</dbReference>
<accession>A0A7Y9TB48</accession>
<dbReference type="PIRSF" id="PIRSF016493">
    <property type="entry name" value="Glycyl_aminpptds"/>
    <property type="match status" value="1"/>
</dbReference>
<dbReference type="InterPro" id="IPR040756">
    <property type="entry name" value="Peptidase_M61_N"/>
</dbReference>
<feature type="region of interest" description="Disordered" evidence="1">
    <location>
        <begin position="270"/>
        <end position="290"/>
    </location>
</feature>
<evidence type="ECO:0000256" key="1">
    <source>
        <dbReference type="SAM" id="MobiDB-lite"/>
    </source>
</evidence>
<evidence type="ECO:0000313" key="5">
    <source>
        <dbReference type="Proteomes" id="UP000534186"/>
    </source>
</evidence>
<feature type="compositionally biased region" description="Basic and acidic residues" evidence="1">
    <location>
        <begin position="632"/>
        <end position="642"/>
    </location>
</feature>
<feature type="region of interest" description="Disordered" evidence="1">
    <location>
        <begin position="623"/>
        <end position="642"/>
    </location>
</feature>
<dbReference type="GO" id="GO:0008237">
    <property type="term" value="F:metallopeptidase activity"/>
    <property type="evidence" value="ECO:0007669"/>
    <property type="project" value="UniProtKB-KW"/>
</dbReference>
<dbReference type="Gene3D" id="1.10.390.10">
    <property type="entry name" value="Neutral Protease Domain 2"/>
    <property type="match status" value="1"/>
</dbReference>
<keyword evidence="4" id="KW-0482">Metalloprotease</keyword>
<dbReference type="PROSITE" id="PS50106">
    <property type="entry name" value="PDZ"/>
    <property type="match status" value="1"/>
</dbReference>
<gene>
    <name evidence="4" type="ORF">HDF12_003199</name>
</gene>
<organism evidence="4 5">
    <name type="scientific">Tunturiibacter lichenicola</name>
    <dbReference type="NCBI Taxonomy" id="2051959"/>
    <lineage>
        <taxon>Bacteria</taxon>
        <taxon>Pseudomonadati</taxon>
        <taxon>Acidobacteriota</taxon>
        <taxon>Terriglobia</taxon>
        <taxon>Terriglobales</taxon>
        <taxon>Acidobacteriaceae</taxon>
        <taxon>Tunturiibacter</taxon>
    </lineage>
</organism>
<dbReference type="Pfam" id="PF17899">
    <property type="entry name" value="Peptidase_M61_N"/>
    <property type="match status" value="1"/>
</dbReference>
<feature type="signal peptide" evidence="2">
    <location>
        <begin position="1"/>
        <end position="23"/>
    </location>
</feature>
<keyword evidence="4" id="KW-0378">Hydrolase</keyword>
<keyword evidence="2" id="KW-0732">Signal</keyword>
<dbReference type="InterPro" id="IPR027268">
    <property type="entry name" value="Peptidase_M4/M1_CTD_sf"/>
</dbReference>
<comment type="caution">
    <text evidence="4">The sequence shown here is derived from an EMBL/GenBank/DDBJ whole genome shotgun (WGS) entry which is preliminary data.</text>
</comment>